<dbReference type="FunFam" id="2.40.30.170:FF:000010">
    <property type="entry name" value="Efflux RND transporter periplasmic adaptor subunit"/>
    <property type="match status" value="1"/>
</dbReference>
<protein>
    <submittedName>
        <fullName evidence="5">Membrane-fusion protein</fullName>
    </submittedName>
</protein>
<dbReference type="InterPro" id="IPR006143">
    <property type="entry name" value="RND_pump_MFP"/>
</dbReference>
<reference evidence="5 6" key="1">
    <citation type="journal article" date="2012" name="Appl. Environ. Microbiol.">
        <title>Draft genome sequence of a psychrotolerant sulfur-oxidizing bacterium, Sulfuricella denitrificans skB26, and proteomic insights into cold adaptation.</title>
        <authorList>
            <person name="Watanabe T."/>
            <person name="Kojima H."/>
            <person name="Fukui M."/>
        </authorList>
    </citation>
    <scope>NUCLEOTIDE SEQUENCE [LARGE SCALE GENOMIC DNA]</scope>
    <source>
        <strain evidence="6">skB26</strain>
    </source>
</reference>
<dbReference type="InterPro" id="IPR051909">
    <property type="entry name" value="MFP_Cation_Efflux"/>
</dbReference>
<accession>S6B6I0</accession>
<dbReference type="Gene3D" id="2.40.50.100">
    <property type="match status" value="1"/>
</dbReference>
<dbReference type="STRING" id="1163617.SCD_n02304"/>
<evidence type="ECO:0000259" key="3">
    <source>
        <dbReference type="Pfam" id="PF25954"/>
    </source>
</evidence>
<dbReference type="Gene3D" id="2.40.30.170">
    <property type="match status" value="1"/>
</dbReference>
<dbReference type="SUPFAM" id="SSF111369">
    <property type="entry name" value="HlyD-like secretion proteins"/>
    <property type="match status" value="1"/>
</dbReference>
<evidence type="ECO:0000313" key="5">
    <source>
        <dbReference type="EMBL" id="BAN36112.1"/>
    </source>
</evidence>
<dbReference type="GO" id="GO:0016020">
    <property type="term" value="C:membrane"/>
    <property type="evidence" value="ECO:0007669"/>
    <property type="project" value="InterPro"/>
</dbReference>
<sequence length="381" mass="41165">MKKRSLILWVVATGAIIAVFLGYNRFASPPVERKPDVATPAQFSNRILRYPAGAPQLAYLRVEKAEASPVPSLEPLHGRIAYDDNVTARVSSPIAGRVVKIGVQAGDKVAAGQPLLWMDSPDYGQALADLHKAEADMRLKKLAYGRARTLFENEVLARKDLEAAENDEHQSAAETERARARFHNLNPGGAGRDGFALRAPLAGVVTERQANPGSEVRPDAPAPLFVVTDPARLWAIVDLPEKDLGKVRAGQPVSVEVDAYPGERFPAKILAIGDVVDPATRRVVVRCQLPNVKRLLKPEMYARITPSAEGAALPRVPNPALVTEGLHTYLFVETEPGVLEKRRVVLAFRGQEASYVKEGLAAGERVVTAGALLLNAELAGN</sequence>
<dbReference type="InterPro" id="IPR058792">
    <property type="entry name" value="Beta-barrel_RND_2"/>
</dbReference>
<comment type="similarity">
    <text evidence="1">Belongs to the membrane fusion protein (MFP) (TC 8.A.1) family.</text>
</comment>
<name>S6B6I0_SULDS</name>
<dbReference type="EMBL" id="AP013066">
    <property type="protein sequence ID" value="BAN36112.1"/>
    <property type="molecule type" value="Genomic_DNA"/>
</dbReference>
<dbReference type="HOGENOM" id="CLU_018816_13_3_4"/>
<dbReference type="OrthoDB" id="9806939at2"/>
<evidence type="ECO:0000313" key="6">
    <source>
        <dbReference type="Proteomes" id="UP000015559"/>
    </source>
</evidence>
<keyword evidence="6" id="KW-1185">Reference proteome</keyword>
<dbReference type="InterPro" id="IPR058647">
    <property type="entry name" value="BSH_CzcB-like"/>
</dbReference>
<dbReference type="Gene3D" id="1.10.287.470">
    <property type="entry name" value="Helix hairpin bin"/>
    <property type="match status" value="1"/>
</dbReference>
<dbReference type="GO" id="GO:0022857">
    <property type="term" value="F:transmembrane transporter activity"/>
    <property type="evidence" value="ECO:0007669"/>
    <property type="project" value="InterPro"/>
</dbReference>
<keyword evidence="2" id="KW-0813">Transport</keyword>
<evidence type="ECO:0000256" key="2">
    <source>
        <dbReference type="ARBA" id="ARBA00022448"/>
    </source>
</evidence>
<gene>
    <name evidence="5" type="ORF">SCD_n02304</name>
</gene>
<dbReference type="RefSeq" id="WP_009205309.1">
    <property type="nucleotide sequence ID" value="NC_022357.1"/>
</dbReference>
<dbReference type="KEGG" id="sdr:SCD_n02304"/>
<dbReference type="NCBIfam" id="TIGR01730">
    <property type="entry name" value="RND_mfp"/>
    <property type="match status" value="1"/>
</dbReference>
<evidence type="ECO:0000256" key="1">
    <source>
        <dbReference type="ARBA" id="ARBA00009477"/>
    </source>
</evidence>
<dbReference type="Gene3D" id="2.40.420.20">
    <property type="match status" value="1"/>
</dbReference>
<organism evidence="5 6">
    <name type="scientific">Sulfuricella denitrificans (strain DSM 22764 / NBRC 105220 / skB26)</name>
    <dbReference type="NCBI Taxonomy" id="1163617"/>
    <lineage>
        <taxon>Bacteria</taxon>
        <taxon>Pseudomonadati</taxon>
        <taxon>Pseudomonadota</taxon>
        <taxon>Betaproteobacteria</taxon>
        <taxon>Nitrosomonadales</taxon>
        <taxon>Sulfuricellaceae</taxon>
        <taxon>Sulfuricella</taxon>
    </lineage>
</organism>
<dbReference type="Proteomes" id="UP000015559">
    <property type="component" value="Chromosome"/>
</dbReference>
<feature type="domain" description="CzcB-like barrel-sandwich hybrid" evidence="4">
    <location>
        <begin position="87"/>
        <end position="229"/>
    </location>
</feature>
<evidence type="ECO:0000259" key="4">
    <source>
        <dbReference type="Pfam" id="PF25973"/>
    </source>
</evidence>
<dbReference type="Pfam" id="PF25954">
    <property type="entry name" value="Beta-barrel_RND_2"/>
    <property type="match status" value="1"/>
</dbReference>
<proteinExistence type="inferred from homology"/>
<feature type="domain" description="CusB-like beta-barrel" evidence="3">
    <location>
        <begin position="233"/>
        <end position="308"/>
    </location>
</feature>
<dbReference type="eggNOG" id="COG0845">
    <property type="taxonomic scope" value="Bacteria"/>
</dbReference>
<dbReference type="AlphaFoldDB" id="S6B6I0"/>
<dbReference type="PANTHER" id="PTHR30097">
    <property type="entry name" value="CATION EFFLUX SYSTEM PROTEIN CUSB"/>
    <property type="match status" value="1"/>
</dbReference>
<dbReference type="Pfam" id="PF25973">
    <property type="entry name" value="BSH_CzcB"/>
    <property type="match status" value="1"/>
</dbReference>